<evidence type="ECO:0000256" key="10">
    <source>
        <dbReference type="ARBA" id="ARBA00022843"/>
    </source>
</evidence>
<evidence type="ECO:0000256" key="9">
    <source>
        <dbReference type="ARBA" id="ARBA00022824"/>
    </source>
</evidence>
<dbReference type="Pfam" id="PF05404">
    <property type="entry name" value="TRAP-delta"/>
    <property type="match status" value="1"/>
</dbReference>
<dbReference type="PANTHER" id="PTHR12731:SF1">
    <property type="entry name" value="TRANSLOCON-ASSOCIATED PROTEIN SUBUNIT DELTA"/>
    <property type="match status" value="1"/>
</dbReference>
<keyword evidence="6" id="KW-1017">Isopeptide bond</keyword>
<keyword evidence="8 16" id="KW-0732">Signal</keyword>
<organism evidence="17 18">
    <name type="scientific">Crassostrea virginica</name>
    <name type="common">Eastern oyster</name>
    <dbReference type="NCBI Taxonomy" id="6565"/>
    <lineage>
        <taxon>Eukaryota</taxon>
        <taxon>Metazoa</taxon>
        <taxon>Spiralia</taxon>
        <taxon>Lophotrochozoa</taxon>
        <taxon>Mollusca</taxon>
        <taxon>Bivalvia</taxon>
        <taxon>Autobranchia</taxon>
        <taxon>Pteriomorphia</taxon>
        <taxon>Ostreida</taxon>
        <taxon>Ostreoidea</taxon>
        <taxon>Ostreidae</taxon>
        <taxon>Crassostrea</taxon>
    </lineage>
</organism>
<feature type="chain" id="PRO_5034404300" description="Translocon-associated protein subunit delta" evidence="16">
    <location>
        <begin position="23"/>
        <end position="174"/>
    </location>
</feature>
<keyword evidence="10" id="KW-0832">Ubl conjugation</keyword>
<evidence type="ECO:0000256" key="13">
    <source>
        <dbReference type="ARBA" id="ARBA00023157"/>
    </source>
</evidence>
<keyword evidence="7 15" id="KW-0812">Transmembrane</keyword>
<reference evidence="18" key="1">
    <citation type="submission" date="2025-08" db="UniProtKB">
        <authorList>
            <consortium name="RefSeq"/>
        </authorList>
    </citation>
    <scope>IDENTIFICATION</scope>
    <source>
        <tissue evidence="18">Whole sample</tissue>
    </source>
</reference>
<evidence type="ECO:0000313" key="18">
    <source>
        <dbReference type="RefSeq" id="XP_022300499.1"/>
    </source>
</evidence>
<evidence type="ECO:0000256" key="15">
    <source>
        <dbReference type="SAM" id="Phobius"/>
    </source>
</evidence>
<keyword evidence="9" id="KW-0256">Endoplasmic reticulum</keyword>
<dbReference type="InterPro" id="IPR008855">
    <property type="entry name" value="TRAP-delta"/>
</dbReference>
<evidence type="ECO:0000256" key="16">
    <source>
        <dbReference type="SAM" id="SignalP"/>
    </source>
</evidence>
<keyword evidence="13" id="KW-1015">Disulfide bond</keyword>
<evidence type="ECO:0000256" key="8">
    <source>
        <dbReference type="ARBA" id="ARBA00022729"/>
    </source>
</evidence>
<comment type="similarity">
    <text evidence="3">Belongs to the TRAP-delta family.</text>
</comment>
<evidence type="ECO:0000313" key="17">
    <source>
        <dbReference type="Proteomes" id="UP000694844"/>
    </source>
</evidence>
<protein>
    <recommendedName>
        <fullName evidence="5">Translocon-associated protein subunit delta</fullName>
    </recommendedName>
    <alternativeName>
        <fullName evidence="14">Signal sequence receptor subunit delta</fullName>
    </alternativeName>
</protein>
<evidence type="ECO:0000256" key="14">
    <source>
        <dbReference type="ARBA" id="ARBA00031791"/>
    </source>
</evidence>
<evidence type="ECO:0000256" key="5">
    <source>
        <dbReference type="ARBA" id="ARBA00014387"/>
    </source>
</evidence>
<gene>
    <name evidence="18" type="primary">LOC111108737</name>
</gene>
<dbReference type="GO" id="GO:0005789">
    <property type="term" value="C:endoplasmic reticulum membrane"/>
    <property type="evidence" value="ECO:0007669"/>
    <property type="project" value="UniProtKB-SubCell"/>
</dbReference>
<evidence type="ECO:0000256" key="2">
    <source>
        <dbReference type="ARBA" id="ARBA00004115"/>
    </source>
</evidence>
<evidence type="ECO:0000256" key="3">
    <source>
        <dbReference type="ARBA" id="ARBA00009294"/>
    </source>
</evidence>
<sequence>MEFAGKMISLVVLLVVPLAVLGDTCLSPEVKAETYTTTEAIVSTETVFVVQFSLTCKNKVRNINLYADINGRTLPVTKTDKPDVYQVSISDEHKKLSSGRYEVRLFDEEGYSLLRKAQRSGESVDAIKPVTTISFNHPGVWKGPMVQSEFVAVLIAILVWYFAYSTKSQLQSSN</sequence>
<evidence type="ECO:0000256" key="1">
    <source>
        <dbReference type="ARBA" id="ARBA00002838"/>
    </source>
</evidence>
<name>A0A8B8BCK0_CRAVI</name>
<dbReference type="RefSeq" id="XP_022300499.1">
    <property type="nucleotide sequence ID" value="XM_022444791.1"/>
</dbReference>
<keyword evidence="17" id="KW-1185">Reference proteome</keyword>
<evidence type="ECO:0000256" key="7">
    <source>
        <dbReference type="ARBA" id="ARBA00022692"/>
    </source>
</evidence>
<dbReference type="GeneID" id="111108737"/>
<dbReference type="KEGG" id="cvn:111108737"/>
<dbReference type="PANTHER" id="PTHR12731">
    <property type="entry name" value="TRANSLOCON-ASSOCIATED PROTEIN, DELTA SUBUNIT"/>
    <property type="match status" value="1"/>
</dbReference>
<feature type="signal peptide" evidence="16">
    <location>
        <begin position="1"/>
        <end position="22"/>
    </location>
</feature>
<comment type="subcellular location">
    <subcellularLocation>
        <location evidence="2">Endoplasmic reticulum membrane</location>
        <topology evidence="2">Single-pass type I membrane protein</topology>
    </subcellularLocation>
</comment>
<comment type="subunit">
    <text evidence="4">Heterotetramer of TRAP-alpha, TRAP-beta, TRAP-delta and TRAP-gamma.</text>
</comment>
<dbReference type="AlphaFoldDB" id="A0A8B8BCK0"/>
<keyword evidence="11 15" id="KW-1133">Transmembrane helix</keyword>
<comment type="function">
    <text evidence="1">TRAP proteins are part of a complex whose function is to bind calcium to the ER membrane and thereby regulate the retention of ER resident proteins.</text>
</comment>
<proteinExistence type="inferred from homology"/>
<dbReference type="OrthoDB" id="10055808at2759"/>
<keyword evidence="12 15" id="KW-0472">Membrane</keyword>
<feature type="transmembrane region" description="Helical" evidence="15">
    <location>
        <begin position="145"/>
        <end position="164"/>
    </location>
</feature>
<accession>A0A8B8BCK0</accession>
<evidence type="ECO:0000256" key="4">
    <source>
        <dbReference type="ARBA" id="ARBA00011819"/>
    </source>
</evidence>
<dbReference type="Proteomes" id="UP000694844">
    <property type="component" value="Chromosome 8"/>
</dbReference>
<evidence type="ECO:0000256" key="11">
    <source>
        <dbReference type="ARBA" id="ARBA00022989"/>
    </source>
</evidence>
<evidence type="ECO:0000256" key="6">
    <source>
        <dbReference type="ARBA" id="ARBA00022499"/>
    </source>
</evidence>
<evidence type="ECO:0000256" key="12">
    <source>
        <dbReference type="ARBA" id="ARBA00023136"/>
    </source>
</evidence>